<evidence type="ECO:0008006" key="3">
    <source>
        <dbReference type="Google" id="ProtNLM"/>
    </source>
</evidence>
<organism evidence="1 2">
    <name type="scientific">Ligilactobacillus saerimneri 30a</name>
    <dbReference type="NCBI Taxonomy" id="1227363"/>
    <lineage>
        <taxon>Bacteria</taxon>
        <taxon>Bacillati</taxon>
        <taxon>Bacillota</taxon>
        <taxon>Bacilli</taxon>
        <taxon>Lactobacillales</taxon>
        <taxon>Lactobacillaceae</taxon>
        <taxon>Ligilactobacillus</taxon>
    </lineage>
</organism>
<dbReference type="Gene3D" id="1.10.3540.10">
    <property type="entry name" value="uncharacterized protein from magnetospirillum magneticum domain"/>
    <property type="match status" value="1"/>
</dbReference>
<keyword evidence="2" id="KW-1185">Reference proteome</keyword>
<comment type="caution">
    <text evidence="1">The sequence shown here is derived from an EMBL/GenBank/DDBJ whole genome shotgun (WGS) entry which is preliminary data.</text>
</comment>
<evidence type="ECO:0000313" key="2">
    <source>
        <dbReference type="Proteomes" id="UP000011912"/>
    </source>
</evidence>
<proteinExistence type="predicted"/>
<evidence type="ECO:0000313" key="1">
    <source>
        <dbReference type="EMBL" id="EKW98414.1"/>
    </source>
</evidence>
<dbReference type="Proteomes" id="UP000011912">
    <property type="component" value="Unassembled WGS sequence"/>
</dbReference>
<dbReference type="EMBL" id="ANAG01000022">
    <property type="protein sequence ID" value="EKW98414.1"/>
    <property type="molecule type" value="Genomic_DNA"/>
</dbReference>
<dbReference type="InterPro" id="IPR014948">
    <property type="entry name" value="BrxA"/>
</dbReference>
<protein>
    <recommendedName>
        <fullName evidence="3">DUF1819 family protein</fullName>
    </recommendedName>
</protein>
<dbReference type="Pfam" id="PF08849">
    <property type="entry name" value="BrxA"/>
    <property type="match status" value="1"/>
</dbReference>
<dbReference type="PATRIC" id="fig|1227363.6.peg.1510"/>
<accession>M5J733</accession>
<dbReference type="InterPro" id="IPR023137">
    <property type="entry name" value="BrxA_sf"/>
</dbReference>
<dbReference type="STRING" id="1227363.D271_07689"/>
<gene>
    <name evidence="1" type="ORF">D271_07689</name>
</gene>
<reference evidence="1 2" key="1">
    <citation type="journal article" date="2013" name="Genome Announc.">
        <title>Genome Sequence of Lactobacillus saerimneri 30a (Formerly Lactobacillus sp. Strain 30a), a Reference Lactic Acid Bacterium Strain Producing Biogenic Amines.</title>
        <authorList>
            <person name="Romano A."/>
            <person name="Trip H."/>
            <person name="Campbell-Sills H."/>
            <person name="Bouchez O."/>
            <person name="Sherman D."/>
            <person name="Lolkema J.S."/>
            <person name="Lucas P.M."/>
        </authorList>
    </citation>
    <scope>NUCLEOTIDE SEQUENCE [LARGE SCALE GENOMIC DNA]</scope>
    <source>
        <strain evidence="1 2">30a</strain>
    </source>
</reference>
<name>M5J733_9LACO</name>
<dbReference type="RefSeq" id="WP_009555636.1">
    <property type="nucleotide sequence ID" value="NZ_ANAG01000022.1"/>
</dbReference>
<sequence>MVAKYSAGITSVRLWFKEFKQCLELYHEGYTIVEIKQASDDENIFQFSSTARARRSSRNLTQRLAALPDDVVELFPALDIENQKLVALLSIMLLNQFVNEFMYEVYRDELIMGDRTLEDREANAFLMRKQVENEQVAAWTEQTGKRVLGSVKGMLRETGLLERHGDVDRVNQAFVDRRLAEALVQNNLSKELAALQGRV</sequence>
<dbReference type="AlphaFoldDB" id="M5J733"/>